<dbReference type="AlphaFoldDB" id="A0A9P1N185"/>
<organism evidence="2 3">
    <name type="scientific">Caenorhabditis angaria</name>
    <dbReference type="NCBI Taxonomy" id="860376"/>
    <lineage>
        <taxon>Eukaryota</taxon>
        <taxon>Metazoa</taxon>
        <taxon>Ecdysozoa</taxon>
        <taxon>Nematoda</taxon>
        <taxon>Chromadorea</taxon>
        <taxon>Rhabditida</taxon>
        <taxon>Rhabditina</taxon>
        <taxon>Rhabditomorpha</taxon>
        <taxon>Rhabditoidea</taxon>
        <taxon>Rhabditidae</taxon>
        <taxon>Peloderinae</taxon>
        <taxon>Caenorhabditis</taxon>
    </lineage>
</organism>
<feature type="region of interest" description="Disordered" evidence="1">
    <location>
        <begin position="1"/>
        <end position="100"/>
    </location>
</feature>
<evidence type="ECO:0000313" key="2">
    <source>
        <dbReference type="EMBL" id="CAI5444160.1"/>
    </source>
</evidence>
<sequence>MRRNMSDAVAAAPAQAAAPAPPTHAPMTPHKHCNTRDRLFGDQPAKVASPKRVTPTFKSQIFDEAPASPQRTPKRAIPVMSRNPVTGEIKPSPSQQQIAA</sequence>
<dbReference type="EMBL" id="CANHGI010000003">
    <property type="protein sequence ID" value="CAI5444160.1"/>
    <property type="molecule type" value="Genomic_DNA"/>
</dbReference>
<accession>A0A9P1N185</accession>
<keyword evidence="3" id="KW-1185">Reference proteome</keyword>
<reference evidence="2" key="1">
    <citation type="submission" date="2022-11" db="EMBL/GenBank/DDBJ databases">
        <authorList>
            <person name="Kikuchi T."/>
        </authorList>
    </citation>
    <scope>NUCLEOTIDE SEQUENCE</scope>
    <source>
        <strain evidence="2">PS1010</strain>
    </source>
</reference>
<evidence type="ECO:0000256" key="1">
    <source>
        <dbReference type="SAM" id="MobiDB-lite"/>
    </source>
</evidence>
<comment type="caution">
    <text evidence="2">The sequence shown here is derived from an EMBL/GenBank/DDBJ whole genome shotgun (WGS) entry which is preliminary data.</text>
</comment>
<evidence type="ECO:0000313" key="3">
    <source>
        <dbReference type="Proteomes" id="UP001152747"/>
    </source>
</evidence>
<gene>
    <name evidence="2" type="ORF">CAMP_LOCUS6797</name>
</gene>
<proteinExistence type="predicted"/>
<dbReference type="Proteomes" id="UP001152747">
    <property type="component" value="Unassembled WGS sequence"/>
</dbReference>
<dbReference type="OrthoDB" id="5790345at2759"/>
<protein>
    <submittedName>
        <fullName evidence="2">Uncharacterized protein</fullName>
    </submittedName>
</protein>
<name>A0A9P1N185_9PELO</name>
<feature type="compositionally biased region" description="Low complexity" evidence="1">
    <location>
        <begin position="8"/>
        <end position="18"/>
    </location>
</feature>